<dbReference type="NCBIfam" id="TIGR00035">
    <property type="entry name" value="asp_race"/>
    <property type="match status" value="1"/>
</dbReference>
<dbReference type="PANTHER" id="PTHR21198:SF7">
    <property type="entry name" value="ASPARTATE-GLUTAMATE RACEMASE FAMILY"/>
    <property type="match status" value="1"/>
</dbReference>
<sequence length="245" mass="26948">MPDRQRPLRQPTIGILGGTSHVITSRYYDMLNAELQRELGGDDMAETLIMGMNFGNVGAFVQAGDWGGLEAYVEGKIDGLIAAGSDIILGVSNTVHEVMAPIMARKETPFLPISAPLVQAVKASGLERIAIFGTRSTMDHGLVMREVEEKAGVTLLTPNDAEKEEVHRVIFEELVKFQFTEESRERFCQIARRLQREQGAQGLILGCTEIMLLVGQDDLPDVEVFATAELHVKAAARWALDRIEG</sequence>
<reference evidence="4" key="1">
    <citation type="journal article" date="2019" name="Int. J. Syst. Evol. Microbiol.">
        <title>The Global Catalogue of Microorganisms (GCM) 10K type strain sequencing project: providing services to taxonomists for standard genome sequencing and annotation.</title>
        <authorList>
            <consortium name="The Broad Institute Genomics Platform"/>
            <consortium name="The Broad Institute Genome Sequencing Center for Infectious Disease"/>
            <person name="Wu L."/>
            <person name="Ma J."/>
        </authorList>
    </citation>
    <scope>NUCLEOTIDE SEQUENCE [LARGE SCALE GENOMIC DNA]</scope>
    <source>
        <strain evidence="4">KCTC 22245</strain>
    </source>
</reference>
<evidence type="ECO:0000256" key="2">
    <source>
        <dbReference type="ARBA" id="ARBA00023235"/>
    </source>
</evidence>
<dbReference type="Pfam" id="PF01177">
    <property type="entry name" value="Asp_Glu_race"/>
    <property type="match status" value="1"/>
</dbReference>
<comment type="caution">
    <text evidence="3">The sequence shown here is derived from an EMBL/GenBank/DDBJ whole genome shotgun (WGS) entry which is preliminary data.</text>
</comment>
<dbReference type="Proteomes" id="UP001595607">
    <property type="component" value="Unassembled WGS sequence"/>
</dbReference>
<proteinExistence type="inferred from homology"/>
<keyword evidence="4" id="KW-1185">Reference proteome</keyword>
<gene>
    <name evidence="3" type="ORF">ACFONP_11680</name>
</gene>
<comment type="similarity">
    <text evidence="1">Belongs to the aspartate/glutamate racemases family.</text>
</comment>
<dbReference type="RefSeq" id="WP_189575910.1">
    <property type="nucleotide sequence ID" value="NZ_BMXU01000002.1"/>
</dbReference>
<evidence type="ECO:0000313" key="4">
    <source>
        <dbReference type="Proteomes" id="UP001595607"/>
    </source>
</evidence>
<protein>
    <submittedName>
        <fullName evidence="3">Aspartate/glutamate racemase family protein</fullName>
    </submittedName>
</protein>
<evidence type="ECO:0000313" key="3">
    <source>
        <dbReference type="EMBL" id="MFC3303391.1"/>
    </source>
</evidence>
<dbReference type="EMBL" id="JBHRVA010000003">
    <property type="protein sequence ID" value="MFC3303391.1"/>
    <property type="molecule type" value="Genomic_DNA"/>
</dbReference>
<dbReference type="InterPro" id="IPR001920">
    <property type="entry name" value="Asp/Glu_race"/>
</dbReference>
<dbReference type="PANTHER" id="PTHR21198">
    <property type="entry name" value="GLUTAMATE RACEMASE"/>
    <property type="match status" value="1"/>
</dbReference>
<dbReference type="InterPro" id="IPR015942">
    <property type="entry name" value="Asp/Glu/hydantoin_racemase"/>
</dbReference>
<keyword evidence="2" id="KW-0413">Isomerase</keyword>
<dbReference type="InterPro" id="IPR004380">
    <property type="entry name" value="Asp_race"/>
</dbReference>
<organism evidence="3 4">
    <name type="scientific">Parvularcula lutaonensis</name>
    <dbReference type="NCBI Taxonomy" id="491923"/>
    <lineage>
        <taxon>Bacteria</taxon>
        <taxon>Pseudomonadati</taxon>
        <taxon>Pseudomonadota</taxon>
        <taxon>Alphaproteobacteria</taxon>
        <taxon>Parvularculales</taxon>
        <taxon>Parvularculaceae</taxon>
        <taxon>Parvularcula</taxon>
    </lineage>
</organism>
<accession>A0ABV7MD68</accession>
<evidence type="ECO:0000256" key="1">
    <source>
        <dbReference type="ARBA" id="ARBA00007847"/>
    </source>
</evidence>
<dbReference type="Gene3D" id="3.40.50.1860">
    <property type="match status" value="2"/>
</dbReference>
<dbReference type="SUPFAM" id="SSF53681">
    <property type="entry name" value="Aspartate/glutamate racemase"/>
    <property type="match status" value="2"/>
</dbReference>
<name>A0ABV7MD68_9PROT</name>